<protein>
    <recommendedName>
        <fullName evidence="3">F-box domain-containing protein</fullName>
    </recommendedName>
</protein>
<accession>A0A2H3D084</accession>
<evidence type="ECO:0000313" key="1">
    <source>
        <dbReference type="EMBL" id="PBK88699.1"/>
    </source>
</evidence>
<organism evidence="1 2">
    <name type="scientific">Armillaria gallica</name>
    <name type="common">Bulbous honey fungus</name>
    <name type="synonym">Armillaria bulbosa</name>
    <dbReference type="NCBI Taxonomy" id="47427"/>
    <lineage>
        <taxon>Eukaryota</taxon>
        <taxon>Fungi</taxon>
        <taxon>Dikarya</taxon>
        <taxon>Basidiomycota</taxon>
        <taxon>Agaricomycotina</taxon>
        <taxon>Agaricomycetes</taxon>
        <taxon>Agaricomycetidae</taxon>
        <taxon>Agaricales</taxon>
        <taxon>Marasmiineae</taxon>
        <taxon>Physalacriaceae</taxon>
        <taxon>Armillaria</taxon>
    </lineage>
</organism>
<keyword evidence="2" id="KW-1185">Reference proteome</keyword>
<dbReference type="Proteomes" id="UP000217790">
    <property type="component" value="Unassembled WGS sequence"/>
</dbReference>
<gene>
    <name evidence="1" type="ORF">ARMGADRAFT_353799</name>
</gene>
<evidence type="ECO:0008006" key="3">
    <source>
        <dbReference type="Google" id="ProtNLM"/>
    </source>
</evidence>
<reference evidence="2" key="1">
    <citation type="journal article" date="2017" name="Nat. Ecol. Evol.">
        <title>Genome expansion and lineage-specific genetic innovations in the forest pathogenic fungi Armillaria.</title>
        <authorList>
            <person name="Sipos G."/>
            <person name="Prasanna A.N."/>
            <person name="Walter M.C."/>
            <person name="O'Connor E."/>
            <person name="Balint B."/>
            <person name="Krizsan K."/>
            <person name="Kiss B."/>
            <person name="Hess J."/>
            <person name="Varga T."/>
            <person name="Slot J."/>
            <person name="Riley R."/>
            <person name="Boka B."/>
            <person name="Rigling D."/>
            <person name="Barry K."/>
            <person name="Lee J."/>
            <person name="Mihaltcheva S."/>
            <person name="LaButti K."/>
            <person name="Lipzen A."/>
            <person name="Waldron R."/>
            <person name="Moloney N.M."/>
            <person name="Sperisen C."/>
            <person name="Kredics L."/>
            <person name="Vagvoelgyi C."/>
            <person name="Patrignani A."/>
            <person name="Fitzpatrick D."/>
            <person name="Nagy I."/>
            <person name="Doyle S."/>
            <person name="Anderson J.B."/>
            <person name="Grigoriev I.V."/>
            <person name="Gueldener U."/>
            <person name="Muensterkoetter M."/>
            <person name="Nagy L.G."/>
        </authorList>
    </citation>
    <scope>NUCLEOTIDE SEQUENCE [LARGE SCALE GENOMIC DNA]</scope>
    <source>
        <strain evidence="2">Ar21-2</strain>
    </source>
</reference>
<sequence>MQPSDQVEKAHLKWLIEAYRPILSPLRKFPVELLMEIFKHITKEFFPVFDMSQGPWLLGRVCRGWRAVSRSNAEFWTSLSLEGCPQLEIPENREKVLAILEDALTLSKRRDLSIRYSLTRVQRDTDSLLIRMLISQSYRWKNVHLAISPDLVPDIRKIDGHLLLRLVRLHLAPCGLGVLPEEALEPFLLAPNIRDVTLHLIAHSYSLFLHSPLWRRLTHFRDDHPATIDDHLTFLSQLNGLESYAIPWCIETRGSGSTSLTPITHETLRSLQIQDVDLLQYLVCPTLEALSVTIFEVKRPELDLLNVFRQFSSQSCNILRLTLSVPFIGGKYYSLMKELSTILFPRLHSFTLFVVPHRDFQMPPRPFLFSVLASLH</sequence>
<dbReference type="OrthoDB" id="2999595at2759"/>
<evidence type="ECO:0000313" key="2">
    <source>
        <dbReference type="Proteomes" id="UP000217790"/>
    </source>
</evidence>
<dbReference type="AlphaFoldDB" id="A0A2H3D084"/>
<dbReference type="InParanoid" id="A0A2H3D084"/>
<name>A0A2H3D084_ARMGA</name>
<dbReference type="EMBL" id="KZ293671">
    <property type="protein sequence ID" value="PBK88699.1"/>
    <property type="molecule type" value="Genomic_DNA"/>
</dbReference>
<proteinExistence type="predicted"/>
<dbReference type="OMA" id="IPWCIET"/>